<dbReference type="PANTHER" id="PTHR15565:SF0">
    <property type="entry name" value="PROTEIN AATF"/>
    <property type="match status" value="1"/>
</dbReference>
<feature type="compositionally biased region" description="Polar residues" evidence="3">
    <location>
        <begin position="198"/>
        <end position="215"/>
    </location>
</feature>
<organism evidence="6 7">
    <name type="scientific">Endocarpon pusillum</name>
    <dbReference type="NCBI Taxonomy" id="364733"/>
    <lineage>
        <taxon>Eukaryota</taxon>
        <taxon>Fungi</taxon>
        <taxon>Dikarya</taxon>
        <taxon>Ascomycota</taxon>
        <taxon>Pezizomycotina</taxon>
        <taxon>Eurotiomycetes</taxon>
        <taxon>Chaetothyriomycetidae</taxon>
        <taxon>Verrucariales</taxon>
        <taxon>Verrucariaceae</taxon>
        <taxon>Endocarpon</taxon>
    </lineage>
</organism>
<dbReference type="Pfam" id="PF13339">
    <property type="entry name" value="AATF-Che1"/>
    <property type="match status" value="1"/>
</dbReference>
<evidence type="ECO:0000256" key="2">
    <source>
        <dbReference type="ARBA" id="ARBA00013850"/>
    </source>
</evidence>
<feature type="compositionally biased region" description="Acidic residues" evidence="3">
    <location>
        <begin position="154"/>
        <end position="170"/>
    </location>
</feature>
<feature type="compositionally biased region" description="Gly residues" evidence="3">
    <location>
        <begin position="580"/>
        <end position="596"/>
    </location>
</feature>
<keyword evidence="7" id="KW-1185">Reference proteome</keyword>
<dbReference type="Proteomes" id="UP000606974">
    <property type="component" value="Unassembled WGS sequence"/>
</dbReference>
<accession>A0A8H7AUD0</accession>
<dbReference type="AlphaFoldDB" id="A0A8H7AUD0"/>
<comment type="similarity">
    <text evidence="1">Belongs to the AATF family.</text>
</comment>
<feature type="compositionally biased region" description="Acidic residues" evidence="3">
    <location>
        <begin position="629"/>
        <end position="639"/>
    </location>
</feature>
<evidence type="ECO:0000313" key="6">
    <source>
        <dbReference type="EMBL" id="KAF7513186.1"/>
    </source>
</evidence>
<reference evidence="6" key="1">
    <citation type="submission" date="2020-02" db="EMBL/GenBank/DDBJ databases">
        <authorList>
            <person name="Palmer J.M."/>
        </authorList>
    </citation>
    <scope>NUCLEOTIDE SEQUENCE</scope>
    <source>
        <strain evidence="6">EPUS1.4</strain>
        <tissue evidence="6">Thallus</tissue>
    </source>
</reference>
<feature type="region of interest" description="Disordered" evidence="3">
    <location>
        <begin position="1"/>
        <end position="272"/>
    </location>
</feature>
<feature type="compositionally biased region" description="Basic and acidic residues" evidence="3">
    <location>
        <begin position="185"/>
        <end position="196"/>
    </location>
</feature>
<dbReference type="Pfam" id="PF08164">
    <property type="entry name" value="TRAUB"/>
    <property type="match status" value="1"/>
</dbReference>
<evidence type="ECO:0000259" key="5">
    <source>
        <dbReference type="Pfam" id="PF13339"/>
    </source>
</evidence>
<feature type="region of interest" description="Disordered" evidence="3">
    <location>
        <begin position="466"/>
        <end position="497"/>
    </location>
</feature>
<dbReference type="PANTHER" id="PTHR15565">
    <property type="entry name" value="AATF PROTEIN APOPTOSIS ANTAGONIZING TRANSCRIPTION FACTOR"/>
    <property type="match status" value="1"/>
</dbReference>
<evidence type="ECO:0000313" key="7">
    <source>
        <dbReference type="Proteomes" id="UP000606974"/>
    </source>
</evidence>
<feature type="region of interest" description="Disordered" evidence="3">
    <location>
        <begin position="579"/>
        <end position="599"/>
    </location>
</feature>
<dbReference type="InterPro" id="IPR025160">
    <property type="entry name" value="AATF"/>
</dbReference>
<evidence type="ECO:0000256" key="3">
    <source>
        <dbReference type="SAM" id="MobiDB-lite"/>
    </source>
</evidence>
<feature type="compositionally biased region" description="Acidic residues" evidence="3">
    <location>
        <begin position="236"/>
        <end position="250"/>
    </location>
</feature>
<feature type="region of interest" description="Disordered" evidence="3">
    <location>
        <begin position="520"/>
        <end position="564"/>
    </location>
</feature>
<feature type="region of interest" description="Disordered" evidence="3">
    <location>
        <begin position="368"/>
        <end position="392"/>
    </location>
</feature>
<dbReference type="GO" id="GO:0005730">
    <property type="term" value="C:nucleolus"/>
    <property type="evidence" value="ECO:0007669"/>
    <property type="project" value="TreeGrafter"/>
</dbReference>
<evidence type="ECO:0000259" key="4">
    <source>
        <dbReference type="Pfam" id="PF08164"/>
    </source>
</evidence>
<feature type="compositionally biased region" description="Basic and acidic residues" evidence="3">
    <location>
        <begin position="129"/>
        <end position="143"/>
    </location>
</feature>
<sequence length="647" mass="69148">MASLREQIAELEDPAPKDFDPESFETYANDESDGGNSHAEGGARGGFNGREHYEEVATSRLRKPVKPALGKRYASSRITREALISGNENGGREGSRSGEGDSREKDPFAPMSEESEEDPFAKGTSTGSESEHAISDISHSEGRKKMKVMSGSLPEEEDEEIDSDDAFGEDDAGKFQAFKFLGSRRMTDTTETRLGEGNDTNMSSSSGSLNDNQRVNGAENAVSEDDSEASSQLSECDSDEAVDTDVDSEAASDLSATSPSSQKAPKPSATNGDRAALKALLSSDTAAVASSLSAAASADAKKGQAAKAQYQTFDRLLDARIKLQKGLTAANSMVIEDDFSEHKDAIKAAEEVALSLWNTITSIRHSFAEAQPQTSSPENNKKRKRPIPVTTSTPVSAIWSTTKTLTSLTLPRHRTILNKWSAKVRATNPVARESTSRLTTNNATQNSITNIIDGHLATESEKLIAQSTGTTNYNSTSSAPPPSRRRTDPTLIANPIPSTTLTYDDSTFYQSLLRDLISSRTSLNPNMPHPSDLLPSTNNNRLHPSGSAHKRGHIDTKASKGRKVRYSVHEKLQNFMAAEGFGGGGRGGEDGGGSVGTGWSEEARNEFFASLLGGRHLREDDGSGTDGDGGGDGEGEGEVEALRLFRG</sequence>
<dbReference type="OrthoDB" id="5783963at2759"/>
<feature type="domain" description="Apoptosis-antagonizing transcription factor C-terminal" evidence="4">
    <location>
        <begin position="509"/>
        <end position="612"/>
    </location>
</feature>
<dbReference type="GO" id="GO:0000462">
    <property type="term" value="P:maturation of SSU-rRNA from tricistronic rRNA transcript (SSU-rRNA, 5.8S rRNA, LSU-rRNA)"/>
    <property type="evidence" value="ECO:0007669"/>
    <property type="project" value="TreeGrafter"/>
</dbReference>
<dbReference type="EMBL" id="JAACFV010000007">
    <property type="protein sequence ID" value="KAF7513186.1"/>
    <property type="molecule type" value="Genomic_DNA"/>
</dbReference>
<name>A0A8H7AUD0_9EURO</name>
<feature type="compositionally biased region" description="Basic and acidic residues" evidence="3">
    <location>
        <begin position="90"/>
        <end position="107"/>
    </location>
</feature>
<comment type="caution">
    <text evidence="6">The sequence shown here is derived from an EMBL/GenBank/DDBJ whole genome shotgun (WGS) entry which is preliminary data.</text>
</comment>
<dbReference type="InterPro" id="IPR012617">
    <property type="entry name" value="AATF_C"/>
</dbReference>
<gene>
    <name evidence="6" type="ORF">GJ744_010582</name>
</gene>
<proteinExistence type="inferred from homology"/>
<feature type="compositionally biased region" description="Low complexity" evidence="3">
    <location>
        <begin position="255"/>
        <end position="270"/>
    </location>
</feature>
<feature type="domain" description="AATF leucine zipper-containing" evidence="5">
    <location>
        <begin position="299"/>
        <end position="423"/>
    </location>
</feature>
<protein>
    <recommendedName>
        <fullName evidence="2">Protein BFR2</fullName>
    </recommendedName>
</protein>
<dbReference type="InterPro" id="IPR039223">
    <property type="entry name" value="AATF/Bfr2"/>
</dbReference>
<feature type="compositionally biased region" description="Low complexity" evidence="3">
    <location>
        <begin position="467"/>
        <end position="478"/>
    </location>
</feature>
<evidence type="ECO:0000256" key="1">
    <source>
        <dbReference type="ARBA" id="ARBA00008966"/>
    </source>
</evidence>
<feature type="region of interest" description="Disordered" evidence="3">
    <location>
        <begin position="613"/>
        <end position="647"/>
    </location>
</feature>